<evidence type="ECO:0000256" key="10">
    <source>
        <dbReference type="ARBA" id="ARBA00022833"/>
    </source>
</evidence>
<dbReference type="PROSITE" id="PS00132">
    <property type="entry name" value="CARBOXYPEPT_ZN_1"/>
    <property type="match status" value="1"/>
</dbReference>
<dbReference type="SUPFAM" id="SSF54897">
    <property type="entry name" value="Protease propeptides/inhibitors"/>
    <property type="match status" value="3"/>
</dbReference>
<evidence type="ECO:0000256" key="9">
    <source>
        <dbReference type="ARBA" id="ARBA00022801"/>
    </source>
</evidence>
<evidence type="ECO:0000256" key="4">
    <source>
        <dbReference type="ARBA" id="ARBA00022525"/>
    </source>
</evidence>
<keyword evidence="12" id="KW-1015">Disulfide bond</keyword>
<dbReference type="GO" id="GO:0006508">
    <property type="term" value="P:proteolysis"/>
    <property type="evidence" value="ECO:0007669"/>
    <property type="project" value="UniProtKB-KW"/>
</dbReference>
<evidence type="ECO:0000256" key="15">
    <source>
        <dbReference type="SAM" id="SignalP"/>
    </source>
</evidence>
<proteinExistence type="inferred from homology"/>
<keyword evidence="7" id="KW-0479">Metal-binding</keyword>
<keyword evidence="4" id="KW-0964">Secreted</keyword>
<accession>A0A194PTA4</accession>
<keyword evidence="8 15" id="KW-0732">Signal</keyword>
<evidence type="ECO:0000256" key="6">
    <source>
        <dbReference type="ARBA" id="ARBA00022670"/>
    </source>
</evidence>
<dbReference type="Pfam" id="PF02244">
    <property type="entry name" value="Propep_M14"/>
    <property type="match status" value="3"/>
</dbReference>
<dbReference type="EMBL" id="KQ459595">
    <property type="protein sequence ID" value="KPI95994.1"/>
    <property type="molecule type" value="Genomic_DNA"/>
</dbReference>
<dbReference type="PROSITE" id="PS52035">
    <property type="entry name" value="PEPTIDASE_M14"/>
    <property type="match status" value="3"/>
</dbReference>
<feature type="active site" description="Proton donor/acceptor" evidence="14">
    <location>
        <position position="387"/>
    </location>
</feature>
<comment type="similarity">
    <text evidence="3 14">Belongs to the peptidase M14 family.</text>
</comment>
<evidence type="ECO:0000256" key="7">
    <source>
        <dbReference type="ARBA" id="ARBA00022723"/>
    </source>
</evidence>
<name>A0A194PTA4_PAPXU</name>
<comment type="function">
    <text evidence="13">Involved in the digestion of the blood meal.</text>
</comment>
<feature type="domain" description="Peptidase M14" evidence="16">
    <location>
        <begin position="514"/>
        <end position="812"/>
    </location>
</feature>
<keyword evidence="5 17" id="KW-0121">Carboxypeptidase</keyword>
<evidence type="ECO:0000259" key="16">
    <source>
        <dbReference type="PROSITE" id="PS52035"/>
    </source>
</evidence>
<evidence type="ECO:0000256" key="11">
    <source>
        <dbReference type="ARBA" id="ARBA00023049"/>
    </source>
</evidence>
<feature type="chain" id="PRO_5008263665" evidence="15">
    <location>
        <begin position="19"/>
        <end position="1315"/>
    </location>
</feature>
<gene>
    <name evidence="17" type="ORF">RR46_11707</name>
</gene>
<keyword evidence="18" id="KW-1185">Reference proteome</keyword>
<feature type="domain" description="Peptidase M14" evidence="16">
    <location>
        <begin position="122"/>
        <end position="420"/>
    </location>
</feature>
<dbReference type="SMART" id="SM00631">
    <property type="entry name" value="Zn_pept"/>
    <property type="match status" value="3"/>
</dbReference>
<feature type="active site" description="Proton donor/acceptor" evidence="14">
    <location>
        <position position="1219"/>
    </location>
</feature>
<organism evidence="17 18">
    <name type="scientific">Papilio xuthus</name>
    <name type="common">Asian swallowtail butterfly</name>
    <dbReference type="NCBI Taxonomy" id="66420"/>
    <lineage>
        <taxon>Eukaryota</taxon>
        <taxon>Metazoa</taxon>
        <taxon>Ecdysozoa</taxon>
        <taxon>Arthropoda</taxon>
        <taxon>Hexapoda</taxon>
        <taxon>Insecta</taxon>
        <taxon>Pterygota</taxon>
        <taxon>Neoptera</taxon>
        <taxon>Endopterygota</taxon>
        <taxon>Lepidoptera</taxon>
        <taxon>Glossata</taxon>
        <taxon>Ditrysia</taxon>
        <taxon>Papilionoidea</taxon>
        <taxon>Papilionidae</taxon>
        <taxon>Papilioninae</taxon>
        <taxon>Papilio</taxon>
    </lineage>
</organism>
<keyword evidence="9" id="KW-0378">Hydrolase</keyword>
<evidence type="ECO:0000256" key="5">
    <source>
        <dbReference type="ARBA" id="ARBA00022645"/>
    </source>
</evidence>
<dbReference type="GO" id="GO:0008270">
    <property type="term" value="F:zinc ion binding"/>
    <property type="evidence" value="ECO:0007669"/>
    <property type="project" value="InterPro"/>
</dbReference>
<feature type="signal peptide" evidence="15">
    <location>
        <begin position="1"/>
        <end position="18"/>
    </location>
</feature>
<evidence type="ECO:0000256" key="14">
    <source>
        <dbReference type="PROSITE-ProRule" id="PRU01379"/>
    </source>
</evidence>
<evidence type="ECO:0000256" key="13">
    <source>
        <dbReference type="ARBA" id="ARBA00057299"/>
    </source>
</evidence>
<evidence type="ECO:0000256" key="8">
    <source>
        <dbReference type="ARBA" id="ARBA00022729"/>
    </source>
</evidence>
<sequence length="1315" mass="151048">MDIWRLLFFVPLFSYAVARRNDLYAGYTVHGVHLQDRSDLSVLYDLELKLGLDFWQRGAPGQRDAHIMVSQEKRKEFLDTLDRNGIEHYLHFSNVQNVLDKHDKDVEFWRSRRNSRSFPFEDYLRYAEIDAYLDRIAAQYPEVVTLVNAGLSYEGRNVKYLKISTTNFTDTSKPIYFMNAMIHAREWVTTPVAMYSIYRLVEEVRSNERDLLDSTDWIIMPLVNPDGYEYSHTDDRLWRRTRSYNPAVSETCYGVDGNRNFNVSFYTIGVSSDPCSNIYPGVSPFSEVEMGYVRDVLHEYVDRMQVYLDIHSQGNYVLFAYGDDTLPPNAVELHHVGSVMGAAIDVQKLPEALYYIVGNSAFLMYGTSGTAQDYGQLIGVPFAYTIELPGHGYGHVVPPQYIEQMVEETWQGIVASARVYTVHGVEIKDRGDQEVLQEMVISLDVDLWQYGFPGVRDAIVMVSSENKKDFLRQLDENNISHYLHIEEVTSFLNEQDMEVSRWKASRRNAVPFEDYPRYHEIDAYLERIASQYPDIVTIVNSGPSFEGRSIKYLKISTTNFTDTSKPIYFMNAMLHAREWVTAPVALYSIHRLVENIRSQDRDLLDNIDWIIMPLVNADGYEYSHIDRRLWRRTRSFNPSVNLTCYGVDANRNFNVSHNTIGVSSDPCSDVYPGHVPFSERETGYVRDILHQYIDRIQMYLDIHSHGNYILYGYGDTSLPPNVIDLHHVGAIMGAAIDVMKLPQAGYYLVGNSALVLYGSSGSAQDYGQHVGVPFSYTLELPGYGYAFSVPPQYIAQINEETWLGIAASARVSLQYYRARLNIYCTCKNWSKMVTKLSFIGIVLLFSFTTAGKNDVYRGFTVHGIKLRDQTDVNILREIVLNLDLDVWSHGAVGLRDAVVMVSKENEAKLLYHLDYNGINHYVHLADVVKALDDHDEAISNWKRRRSGKMVPFEDYPTYEEVNDYMERLATQYPNIATLVNAGPSFEGRDVKYLKISTTNFTDSSKPIYFMDATMHSREWVTTPVTLYAMHRLLEDLRSDERDLLETVDWIIMPIVNPDGYVFSHTDQRLWRRTRSYRPEISTTCYGVDANRNFNISFNTIGVSSNPCSDIYPGPEPFSEIEAVYIRNIVYEYLNRIQIYLNIHSYGNFILFGYDDLTLPPNAVELHYVGAVMGAAIDTIKLPIAPHYLVGNSAHLLYPVSGSAQDYVQYVGVPYAYTLELPEFLRYDFRVPPEYIEQINAETWKGIAASARASALRGHTSSGNNVFNDAHGHQQYQRNRRCARRHEDVRIRLADRCGLLRPVTSHYKQRRNVVLK</sequence>
<dbReference type="FunFam" id="3.40.630.10:FF:000040">
    <property type="entry name" value="zinc carboxypeptidase"/>
    <property type="match status" value="3"/>
</dbReference>
<dbReference type="InterPro" id="IPR003146">
    <property type="entry name" value="M14A_act_pep"/>
</dbReference>
<dbReference type="Gene3D" id="3.30.70.340">
    <property type="entry name" value="Metallocarboxypeptidase-like"/>
    <property type="match status" value="3"/>
</dbReference>
<reference evidence="17 18" key="1">
    <citation type="journal article" date="2015" name="Nat. Commun.">
        <title>Outbred genome sequencing and CRISPR/Cas9 gene editing in butterflies.</title>
        <authorList>
            <person name="Li X."/>
            <person name="Fan D."/>
            <person name="Zhang W."/>
            <person name="Liu G."/>
            <person name="Zhang L."/>
            <person name="Zhao L."/>
            <person name="Fang X."/>
            <person name="Chen L."/>
            <person name="Dong Y."/>
            <person name="Chen Y."/>
            <person name="Ding Y."/>
            <person name="Zhao R."/>
            <person name="Feng M."/>
            <person name="Zhu Y."/>
            <person name="Feng Y."/>
            <person name="Jiang X."/>
            <person name="Zhu D."/>
            <person name="Xiang H."/>
            <person name="Feng X."/>
            <person name="Li S."/>
            <person name="Wang J."/>
            <person name="Zhang G."/>
            <person name="Kronforst M.R."/>
            <person name="Wang W."/>
        </authorList>
    </citation>
    <scope>NUCLEOTIDE SEQUENCE [LARGE SCALE GENOMIC DNA]</scope>
    <source>
        <strain evidence="17">Ya'a_city_454_Px</strain>
        <tissue evidence="17">Whole body</tissue>
    </source>
</reference>
<keyword evidence="10" id="KW-0862">Zinc</keyword>
<dbReference type="Pfam" id="PF00246">
    <property type="entry name" value="Peptidase_M14"/>
    <property type="match status" value="3"/>
</dbReference>
<protein>
    <submittedName>
        <fullName evidence="17">Carboxypeptidase A2</fullName>
    </submittedName>
</protein>
<dbReference type="PRINTS" id="PR00765">
    <property type="entry name" value="CRBOXYPTASEA"/>
</dbReference>
<dbReference type="InterPro" id="IPR036990">
    <property type="entry name" value="M14A-like_propep"/>
</dbReference>
<feature type="active site" description="Proton donor/acceptor" evidence="14">
    <location>
        <position position="779"/>
    </location>
</feature>
<evidence type="ECO:0000313" key="18">
    <source>
        <dbReference type="Proteomes" id="UP000053268"/>
    </source>
</evidence>
<evidence type="ECO:0000256" key="3">
    <source>
        <dbReference type="ARBA" id="ARBA00005988"/>
    </source>
</evidence>
<evidence type="ECO:0000256" key="12">
    <source>
        <dbReference type="ARBA" id="ARBA00023157"/>
    </source>
</evidence>
<dbReference type="PANTHER" id="PTHR11705:SF140">
    <property type="entry name" value="FI02848P-RELATED"/>
    <property type="match status" value="1"/>
</dbReference>
<dbReference type="InterPro" id="IPR057246">
    <property type="entry name" value="CARBOXYPEPT_ZN_1"/>
</dbReference>
<feature type="domain" description="Peptidase M14" evidence="16">
    <location>
        <begin position="954"/>
        <end position="1253"/>
    </location>
</feature>
<dbReference type="SUPFAM" id="SSF53187">
    <property type="entry name" value="Zn-dependent exopeptidases"/>
    <property type="match status" value="3"/>
</dbReference>
<dbReference type="GO" id="GO:0004181">
    <property type="term" value="F:metallocarboxypeptidase activity"/>
    <property type="evidence" value="ECO:0007669"/>
    <property type="project" value="InterPro"/>
</dbReference>
<comment type="subcellular location">
    <subcellularLocation>
        <location evidence="2">Secreted</location>
    </subcellularLocation>
</comment>
<dbReference type="Proteomes" id="UP000053268">
    <property type="component" value="Unassembled WGS sequence"/>
</dbReference>
<dbReference type="PANTHER" id="PTHR11705">
    <property type="entry name" value="PROTEASE FAMILY M14 CARBOXYPEPTIDASE A,B"/>
    <property type="match status" value="1"/>
</dbReference>
<keyword evidence="11" id="KW-0482">Metalloprotease</keyword>
<evidence type="ECO:0000256" key="1">
    <source>
        <dbReference type="ARBA" id="ARBA00001947"/>
    </source>
</evidence>
<evidence type="ECO:0000313" key="17">
    <source>
        <dbReference type="EMBL" id="KPI95994.1"/>
    </source>
</evidence>
<dbReference type="Gene3D" id="3.40.630.10">
    <property type="entry name" value="Zn peptidases"/>
    <property type="match status" value="3"/>
</dbReference>
<dbReference type="GO" id="GO:0005615">
    <property type="term" value="C:extracellular space"/>
    <property type="evidence" value="ECO:0007669"/>
    <property type="project" value="TreeGrafter"/>
</dbReference>
<keyword evidence="6" id="KW-0645">Protease</keyword>
<evidence type="ECO:0000256" key="2">
    <source>
        <dbReference type="ARBA" id="ARBA00004613"/>
    </source>
</evidence>
<dbReference type="InterPro" id="IPR000834">
    <property type="entry name" value="Peptidase_M14"/>
</dbReference>
<comment type="cofactor">
    <cofactor evidence="1">
        <name>Zn(2+)</name>
        <dbReference type="ChEBI" id="CHEBI:29105"/>
    </cofactor>
</comment>